<dbReference type="InterPro" id="IPR045051">
    <property type="entry name" value="SBT"/>
</dbReference>
<name>A0A387HCS1_9ACTN</name>
<evidence type="ECO:0000256" key="4">
    <source>
        <dbReference type="PROSITE-ProRule" id="PRU01240"/>
    </source>
</evidence>
<evidence type="ECO:0000256" key="5">
    <source>
        <dbReference type="SAM" id="MobiDB-lite"/>
    </source>
</evidence>
<dbReference type="InterPro" id="IPR036852">
    <property type="entry name" value="Peptidase_S8/S53_dom_sf"/>
</dbReference>
<reference evidence="7 8" key="1">
    <citation type="submission" date="2018-10" db="EMBL/GenBank/DDBJ databases">
        <title>Relationship between Morphology and Antimicrobial Activity in Streptomyces.</title>
        <authorList>
            <person name="Kang H.J."/>
            <person name="Kim S.B."/>
        </authorList>
    </citation>
    <scope>NUCLEOTIDE SEQUENCE [LARGE SCALE GENOMIC DNA]</scope>
    <source>
        <strain evidence="7 8">BH38</strain>
    </source>
</reference>
<comment type="similarity">
    <text evidence="4">Belongs to the peptidase S8 family.</text>
</comment>
<protein>
    <submittedName>
        <fullName evidence="7">Minor extracellular protease vpr</fullName>
        <ecNumber evidence="7">3.4.21.-</ecNumber>
    </submittedName>
</protein>
<comment type="caution">
    <text evidence="4">Lacks conserved residue(s) required for the propagation of feature annotation.</text>
</comment>
<keyword evidence="3" id="KW-0720">Serine protease</keyword>
<evidence type="ECO:0000256" key="1">
    <source>
        <dbReference type="ARBA" id="ARBA00022670"/>
    </source>
</evidence>
<dbReference type="KEGG" id="shun:DWB77_00660"/>
<dbReference type="SUPFAM" id="SSF110296">
    <property type="entry name" value="Oligoxyloglucan reducing end-specific cellobiohydrolase"/>
    <property type="match status" value="2"/>
</dbReference>
<accession>A0A387HCS1</accession>
<feature type="domain" description="Peptidase S8/S53" evidence="6">
    <location>
        <begin position="1"/>
        <end position="96"/>
    </location>
</feature>
<dbReference type="Gene3D" id="3.40.50.200">
    <property type="entry name" value="Peptidase S8/S53 domain"/>
    <property type="match status" value="1"/>
</dbReference>
<sequence>MTITGTDVTDRMASFSSRGPDQRWNLKPDLVAPGYDIRSTIPKSLYAPGYYRMSGTSMAAPHVAGSAALLRQLHPGEAPAKITSALVGSSKRLGDYGASTVGSGRLDVAAAADAADTGITTTPATLSYGLADLATRTVGGSKKLTVTNSGTRARTVRLAVSGGARVSPDALRIPAGGSATATVTLRADRPAGEAEISGTVTVTPDHGSDLRVPYLLVVRQLFLQAGPDPSDGTSSAVVFTPAALAEPPVLTVTPPHGRPYTVATTPRSGNVYEARITGRGVGAHLVSASGRTLDGKTLTANQDGFEVTPENSRRSRWQPVGPNSESGDITTAPSAPGAAVLTQYGKLGPWSTADNGATWQQHTRLPLGDVAGRAFTAIDPKNAKRWWYAANSRSGIPRKGSILRTDDAGRTWATLNTPDAYLTDFLTDETGRTLVAVTATDLLISKDGGDTWTTEPLGLPVDRIYDVAIGGDSLYFSAGKSLWKRDGLSLGALGKATKVYDSPGGRVSVNVVADSQVVAVYEIGSGIVGSFDGGRSWATLDNHGPGATGLTLTGGDLYAGYGKEIRVGRDHGRRWAAIPSPNKASTTSDFDRWADGSLTVSADAAGVYRGTPDGKDYHRLGVQGGTVNSLAVSGDRLLAAGPQGTHRTSLPASGAEWGTTGGEGMIGAETRLLQASAKDSRIVWRVRYSAWGDFHLQRSGDAGATWQDKGQSNGTVYALSVHPADPDRVYVAYSNLLGKGLFATEDGGTTWKNLLHDQTHFTAVAGDPKNPERLWLGAPDGLYRSDNGGDDITKVADGRVDTIEFAGSKMLTGGDTIKVSTDGGRTFRTADTGQLPCA</sequence>
<dbReference type="PANTHER" id="PTHR10795">
    <property type="entry name" value="PROPROTEIN CONVERTASE SUBTILISIN/KEXIN"/>
    <property type="match status" value="1"/>
</dbReference>
<dbReference type="GO" id="GO:0006508">
    <property type="term" value="P:proteolysis"/>
    <property type="evidence" value="ECO:0007669"/>
    <property type="project" value="UniProtKB-KW"/>
</dbReference>
<dbReference type="SUPFAM" id="SSF52743">
    <property type="entry name" value="Subtilisin-like"/>
    <property type="match status" value="1"/>
</dbReference>
<dbReference type="PROSITE" id="PS00138">
    <property type="entry name" value="SUBTILASE_SER"/>
    <property type="match status" value="1"/>
</dbReference>
<dbReference type="InterPro" id="IPR013783">
    <property type="entry name" value="Ig-like_fold"/>
</dbReference>
<keyword evidence="1 7" id="KW-0645">Protease</keyword>
<dbReference type="EMBL" id="CP032698">
    <property type="protein sequence ID" value="AYG78552.1"/>
    <property type="molecule type" value="Genomic_DNA"/>
</dbReference>
<keyword evidence="2 7" id="KW-0378">Hydrolase</keyword>
<feature type="compositionally biased region" description="Polar residues" evidence="5">
    <location>
        <begin position="321"/>
        <end position="332"/>
    </location>
</feature>
<keyword evidence="8" id="KW-1185">Reference proteome</keyword>
<dbReference type="AlphaFoldDB" id="A0A387HCS1"/>
<evidence type="ECO:0000256" key="2">
    <source>
        <dbReference type="ARBA" id="ARBA00022801"/>
    </source>
</evidence>
<evidence type="ECO:0000256" key="3">
    <source>
        <dbReference type="ARBA" id="ARBA00022825"/>
    </source>
</evidence>
<evidence type="ECO:0000313" key="7">
    <source>
        <dbReference type="EMBL" id="AYG78552.1"/>
    </source>
</evidence>
<dbReference type="GO" id="GO:0005975">
    <property type="term" value="P:carbohydrate metabolic process"/>
    <property type="evidence" value="ECO:0007669"/>
    <property type="project" value="UniProtKB-ARBA"/>
</dbReference>
<proteinExistence type="inferred from homology"/>
<dbReference type="Gene3D" id="2.60.40.10">
    <property type="entry name" value="Immunoglobulins"/>
    <property type="match status" value="1"/>
</dbReference>
<dbReference type="Pfam" id="PF00082">
    <property type="entry name" value="Peptidase_S8"/>
    <property type="match status" value="1"/>
</dbReference>
<feature type="region of interest" description="Disordered" evidence="5">
    <location>
        <begin position="641"/>
        <end position="661"/>
    </location>
</feature>
<dbReference type="EC" id="3.4.21.-" evidence="7"/>
<dbReference type="GO" id="GO:0004252">
    <property type="term" value="F:serine-type endopeptidase activity"/>
    <property type="evidence" value="ECO:0007669"/>
    <property type="project" value="InterPro"/>
</dbReference>
<dbReference type="InterPro" id="IPR023828">
    <property type="entry name" value="Peptidase_S8_Ser-AS"/>
</dbReference>
<organism evidence="7 8">
    <name type="scientific">Streptomyces hundungensis</name>
    <dbReference type="NCBI Taxonomy" id="1077946"/>
    <lineage>
        <taxon>Bacteria</taxon>
        <taxon>Bacillati</taxon>
        <taxon>Actinomycetota</taxon>
        <taxon>Actinomycetes</taxon>
        <taxon>Kitasatosporales</taxon>
        <taxon>Streptomycetaceae</taxon>
        <taxon>Streptomyces</taxon>
    </lineage>
</organism>
<dbReference type="RefSeq" id="WP_246033386.1">
    <property type="nucleotide sequence ID" value="NZ_CP032698.1"/>
</dbReference>
<dbReference type="Gene3D" id="2.130.10.10">
    <property type="entry name" value="YVTN repeat-like/Quinoprotein amine dehydrogenase"/>
    <property type="match status" value="3"/>
</dbReference>
<dbReference type="InterPro" id="IPR015943">
    <property type="entry name" value="WD40/YVTN_repeat-like_dom_sf"/>
</dbReference>
<feature type="region of interest" description="Disordered" evidence="5">
    <location>
        <begin position="1"/>
        <end position="20"/>
    </location>
</feature>
<dbReference type="Proteomes" id="UP000271554">
    <property type="component" value="Chromosome"/>
</dbReference>
<dbReference type="InterPro" id="IPR000209">
    <property type="entry name" value="Peptidase_S8/S53_dom"/>
</dbReference>
<evidence type="ECO:0000313" key="8">
    <source>
        <dbReference type="Proteomes" id="UP000271554"/>
    </source>
</evidence>
<evidence type="ECO:0000259" key="6">
    <source>
        <dbReference type="Pfam" id="PF00082"/>
    </source>
</evidence>
<gene>
    <name evidence="7" type="primary">vpr</name>
    <name evidence="7" type="ORF">DWB77_00660</name>
</gene>
<dbReference type="PROSITE" id="PS51892">
    <property type="entry name" value="SUBTILASE"/>
    <property type="match status" value="1"/>
</dbReference>
<feature type="region of interest" description="Disordered" evidence="5">
    <location>
        <begin position="306"/>
        <end position="332"/>
    </location>
</feature>